<dbReference type="InterPro" id="IPR016155">
    <property type="entry name" value="Mopterin_synth/thiamin_S_b"/>
</dbReference>
<dbReference type="InterPro" id="IPR010035">
    <property type="entry name" value="Thi_S"/>
</dbReference>
<reference evidence="1" key="1">
    <citation type="submission" date="2018-05" db="EMBL/GenBank/DDBJ databases">
        <authorList>
            <person name="Lanie J.A."/>
            <person name="Ng W.-L."/>
            <person name="Kazmierczak K.M."/>
            <person name="Andrzejewski T.M."/>
            <person name="Davidsen T.M."/>
            <person name="Wayne K.J."/>
            <person name="Tettelin H."/>
            <person name="Glass J.I."/>
            <person name="Rusch D."/>
            <person name="Podicherti R."/>
            <person name="Tsui H.-C.T."/>
            <person name="Winkler M.E."/>
        </authorList>
    </citation>
    <scope>NUCLEOTIDE SEQUENCE</scope>
</reference>
<dbReference type="InterPro" id="IPR012675">
    <property type="entry name" value="Beta-grasp_dom_sf"/>
</dbReference>
<dbReference type="SUPFAM" id="SSF54285">
    <property type="entry name" value="MoaD/ThiS"/>
    <property type="match status" value="1"/>
</dbReference>
<dbReference type="PANTHER" id="PTHR34472">
    <property type="entry name" value="SULFUR CARRIER PROTEIN THIS"/>
    <property type="match status" value="1"/>
</dbReference>
<dbReference type="Gene3D" id="3.10.20.30">
    <property type="match status" value="1"/>
</dbReference>
<dbReference type="NCBIfam" id="TIGR01683">
    <property type="entry name" value="thiS"/>
    <property type="match status" value="1"/>
</dbReference>
<dbReference type="PANTHER" id="PTHR34472:SF1">
    <property type="entry name" value="SULFUR CARRIER PROTEIN THIS"/>
    <property type="match status" value="1"/>
</dbReference>
<protein>
    <recommendedName>
        <fullName evidence="2">Thiamine biosynthesis protein ThiS</fullName>
    </recommendedName>
</protein>
<sequence length="66" mass="7213">MIIFVNGQETQISTGHTAHDLLLDLGFERRPVAVEVNKEVIPRALLPSHVLCEHDQIEVVTLVGGG</sequence>
<organism evidence="1">
    <name type="scientific">marine metagenome</name>
    <dbReference type="NCBI Taxonomy" id="408172"/>
    <lineage>
        <taxon>unclassified sequences</taxon>
        <taxon>metagenomes</taxon>
        <taxon>ecological metagenomes</taxon>
    </lineage>
</organism>
<accession>A0A382S324</accession>
<proteinExistence type="predicted"/>
<dbReference type="CDD" id="cd00565">
    <property type="entry name" value="Ubl_ThiS"/>
    <property type="match status" value="1"/>
</dbReference>
<gene>
    <name evidence="1" type="ORF">METZ01_LOCUS357183</name>
</gene>
<dbReference type="InterPro" id="IPR003749">
    <property type="entry name" value="ThiS/MoaD-like"/>
</dbReference>
<evidence type="ECO:0008006" key="2">
    <source>
        <dbReference type="Google" id="ProtNLM"/>
    </source>
</evidence>
<dbReference type="AlphaFoldDB" id="A0A382S324"/>
<dbReference type="EMBL" id="UINC01126074">
    <property type="protein sequence ID" value="SVD04329.1"/>
    <property type="molecule type" value="Genomic_DNA"/>
</dbReference>
<evidence type="ECO:0000313" key="1">
    <source>
        <dbReference type="EMBL" id="SVD04329.1"/>
    </source>
</evidence>
<dbReference type="Pfam" id="PF02597">
    <property type="entry name" value="ThiS"/>
    <property type="match status" value="1"/>
</dbReference>
<name>A0A382S324_9ZZZZ</name>